<comment type="caution">
    <text evidence="1">The sequence shown here is derived from an EMBL/GenBank/DDBJ whole genome shotgun (WGS) entry which is preliminary data.</text>
</comment>
<keyword evidence="2" id="KW-1185">Reference proteome</keyword>
<proteinExistence type="predicted"/>
<evidence type="ECO:0000313" key="2">
    <source>
        <dbReference type="Proteomes" id="UP001467690"/>
    </source>
</evidence>
<reference evidence="1 2" key="1">
    <citation type="submission" date="2024-06" db="EMBL/GenBank/DDBJ databases">
        <authorList>
            <person name="Chen R.Y."/>
        </authorList>
    </citation>
    <scope>NUCLEOTIDE SEQUENCE [LARGE SCALE GENOMIC DNA]</scope>
    <source>
        <strain evidence="1 2">D2</strain>
    </source>
</reference>
<dbReference type="RefSeq" id="WP_185976691.1">
    <property type="nucleotide sequence ID" value="NZ_CP041660.1"/>
</dbReference>
<evidence type="ECO:0000313" key="1">
    <source>
        <dbReference type="EMBL" id="MER2492527.1"/>
    </source>
</evidence>
<protein>
    <submittedName>
        <fullName evidence="1">Uncharacterized protein</fullName>
    </submittedName>
</protein>
<dbReference type="Proteomes" id="UP001467690">
    <property type="component" value="Unassembled WGS sequence"/>
</dbReference>
<name>A0ABV1RHW1_9ALTE</name>
<sequence length="58" mass="6649">MNAKKEPPVPLVKTWYQLLMQQDDPELKEHGKNMLISAFGDIQTAAQFIKKHGIDKAR</sequence>
<gene>
    <name evidence="1" type="ORF">ABS311_11645</name>
</gene>
<organism evidence="1 2">
    <name type="scientific">Catenovulum sediminis</name>
    <dbReference type="NCBI Taxonomy" id="1740262"/>
    <lineage>
        <taxon>Bacteria</taxon>
        <taxon>Pseudomonadati</taxon>
        <taxon>Pseudomonadota</taxon>
        <taxon>Gammaproteobacteria</taxon>
        <taxon>Alteromonadales</taxon>
        <taxon>Alteromonadaceae</taxon>
        <taxon>Catenovulum</taxon>
    </lineage>
</organism>
<accession>A0ABV1RHW1</accession>
<dbReference type="EMBL" id="JBELOE010000212">
    <property type="protein sequence ID" value="MER2492527.1"/>
    <property type="molecule type" value="Genomic_DNA"/>
</dbReference>